<organism evidence="1 2">
    <name type="scientific">Roseibium litorale</name>
    <dbReference type="NCBI Taxonomy" id="2803841"/>
    <lineage>
        <taxon>Bacteria</taxon>
        <taxon>Pseudomonadati</taxon>
        <taxon>Pseudomonadota</taxon>
        <taxon>Alphaproteobacteria</taxon>
        <taxon>Hyphomicrobiales</taxon>
        <taxon>Stappiaceae</taxon>
        <taxon>Roseibium</taxon>
    </lineage>
</organism>
<name>A0ABR9CRS8_9HYPH</name>
<evidence type="ECO:0000313" key="1">
    <source>
        <dbReference type="EMBL" id="MBD8893573.1"/>
    </source>
</evidence>
<reference evidence="2" key="1">
    <citation type="submission" date="2020-09" db="EMBL/GenBank/DDBJ databases">
        <title>The genome sequence of strain Labrenzia suaedae 4C16A.</title>
        <authorList>
            <person name="Liu Y."/>
        </authorList>
    </citation>
    <scope>NUCLEOTIDE SEQUENCE [LARGE SCALE GENOMIC DNA]</scope>
    <source>
        <strain evidence="2">4C16A</strain>
    </source>
</reference>
<evidence type="ECO:0000313" key="2">
    <source>
        <dbReference type="Proteomes" id="UP000632063"/>
    </source>
</evidence>
<gene>
    <name evidence="1" type="ORF">IG616_18655</name>
</gene>
<comment type="caution">
    <text evidence="1">The sequence shown here is derived from an EMBL/GenBank/DDBJ whole genome shotgun (WGS) entry which is preliminary data.</text>
</comment>
<dbReference type="Proteomes" id="UP000632063">
    <property type="component" value="Unassembled WGS sequence"/>
</dbReference>
<sequence>MIEKVVDPLEAVMGEDWGILKIPASMRGPMLQYVLELQKKIAGGGGGGSGSSSWTDRMTTAFLAQKPQAMAKLIRTGGTSDLRGIRDQMDYLRKEGSVELERSDRYFGFVVDQAAEAEMMTSWQLADAGDGKADRTSHFRSAFRKALTIVRLTALAGPGPRRCSPAANTAITSTISQRFTRTGRILTCISL</sequence>
<protein>
    <submittedName>
        <fullName evidence="1">Uncharacterized protein</fullName>
    </submittedName>
</protein>
<dbReference type="EMBL" id="JACYXI010000014">
    <property type="protein sequence ID" value="MBD8893573.1"/>
    <property type="molecule type" value="Genomic_DNA"/>
</dbReference>
<reference evidence="1 2" key="2">
    <citation type="journal article" date="2021" name="Int. J. Syst. Evol. Microbiol.">
        <title>Roseibium litorale sp. nov., isolated from a tidal flat sediment and proposal for the reclassification of Labrenzia polysiphoniae as Roseibium polysiphoniae comb. nov.</title>
        <authorList>
            <person name="Liu Y."/>
            <person name="Pei T."/>
            <person name="Du J."/>
            <person name="Chao M."/>
            <person name="Deng M.R."/>
            <person name="Zhu H."/>
        </authorList>
    </citation>
    <scope>NUCLEOTIDE SEQUENCE [LARGE SCALE GENOMIC DNA]</scope>
    <source>
        <strain evidence="1 2">4C16A</strain>
    </source>
</reference>
<proteinExistence type="predicted"/>
<accession>A0ABR9CRS8</accession>
<keyword evidence="2" id="KW-1185">Reference proteome</keyword>